<name>A0ABD0QKF5_CIRMR</name>
<evidence type="ECO:0000313" key="4">
    <source>
        <dbReference type="Proteomes" id="UP001529510"/>
    </source>
</evidence>
<feature type="non-terminal residue" evidence="3">
    <location>
        <position position="1"/>
    </location>
</feature>
<proteinExistence type="predicted"/>
<dbReference type="Proteomes" id="UP001529510">
    <property type="component" value="Unassembled WGS sequence"/>
</dbReference>
<feature type="region of interest" description="Disordered" evidence="1">
    <location>
        <begin position="125"/>
        <end position="149"/>
    </location>
</feature>
<dbReference type="InterPro" id="IPR031688">
    <property type="entry name" value="CAC1F_C"/>
</dbReference>
<feature type="non-terminal residue" evidence="3">
    <location>
        <position position="149"/>
    </location>
</feature>
<sequence length="149" mass="16058">QWFPEVPPAQTPAFNGSSESVAPVQPNNINSNSYQGNSQDAGGYQGNGYPVNGYNANVTNGTGYPGNRYSSNGYSSNGCSGNGYQSNGYNGNEYNGNGFSARRRMLPPTPLGRKPNFNIQCLRRQTSNEDLPIPGTYHQNSPPCRARAQ</sequence>
<accession>A0ABD0QKF5</accession>
<gene>
    <name evidence="3" type="ORF">M9458_018193</name>
</gene>
<dbReference type="EMBL" id="JAMKFB020000008">
    <property type="protein sequence ID" value="KAL0186523.1"/>
    <property type="molecule type" value="Genomic_DNA"/>
</dbReference>
<feature type="domain" description="Voltage-gated calcium channel subunit alpha C-terminal" evidence="2">
    <location>
        <begin position="99"/>
        <end position="149"/>
    </location>
</feature>
<evidence type="ECO:0000313" key="3">
    <source>
        <dbReference type="EMBL" id="KAL0186523.1"/>
    </source>
</evidence>
<feature type="compositionally biased region" description="Polar residues" evidence="1">
    <location>
        <begin position="12"/>
        <end position="40"/>
    </location>
</feature>
<feature type="compositionally biased region" description="Pro residues" evidence="1">
    <location>
        <begin position="1"/>
        <end position="10"/>
    </location>
</feature>
<keyword evidence="4" id="KW-1185">Reference proteome</keyword>
<comment type="caution">
    <text evidence="3">The sequence shown here is derived from an EMBL/GenBank/DDBJ whole genome shotgun (WGS) entry which is preliminary data.</text>
</comment>
<reference evidence="3 4" key="1">
    <citation type="submission" date="2024-05" db="EMBL/GenBank/DDBJ databases">
        <title>Genome sequencing and assembly of Indian major carp, Cirrhinus mrigala (Hamilton, 1822).</title>
        <authorList>
            <person name="Mohindra V."/>
            <person name="Chowdhury L.M."/>
            <person name="Lal K."/>
            <person name="Jena J.K."/>
        </authorList>
    </citation>
    <scope>NUCLEOTIDE SEQUENCE [LARGE SCALE GENOMIC DNA]</scope>
    <source>
        <strain evidence="3">CM1030</strain>
        <tissue evidence="3">Blood</tissue>
    </source>
</reference>
<dbReference type="Pfam" id="PF16885">
    <property type="entry name" value="CAC1F_C"/>
    <property type="match status" value="1"/>
</dbReference>
<evidence type="ECO:0000256" key="1">
    <source>
        <dbReference type="SAM" id="MobiDB-lite"/>
    </source>
</evidence>
<protein>
    <recommendedName>
        <fullName evidence="2">Voltage-gated calcium channel subunit alpha C-terminal domain-containing protein</fullName>
    </recommendedName>
</protein>
<dbReference type="AlphaFoldDB" id="A0ABD0QKF5"/>
<evidence type="ECO:0000259" key="2">
    <source>
        <dbReference type="Pfam" id="PF16885"/>
    </source>
</evidence>
<feature type="region of interest" description="Disordered" evidence="1">
    <location>
        <begin position="1"/>
        <end position="48"/>
    </location>
</feature>
<organism evidence="3 4">
    <name type="scientific">Cirrhinus mrigala</name>
    <name type="common">Mrigala</name>
    <dbReference type="NCBI Taxonomy" id="683832"/>
    <lineage>
        <taxon>Eukaryota</taxon>
        <taxon>Metazoa</taxon>
        <taxon>Chordata</taxon>
        <taxon>Craniata</taxon>
        <taxon>Vertebrata</taxon>
        <taxon>Euteleostomi</taxon>
        <taxon>Actinopterygii</taxon>
        <taxon>Neopterygii</taxon>
        <taxon>Teleostei</taxon>
        <taxon>Ostariophysi</taxon>
        <taxon>Cypriniformes</taxon>
        <taxon>Cyprinidae</taxon>
        <taxon>Labeoninae</taxon>
        <taxon>Labeonini</taxon>
        <taxon>Cirrhinus</taxon>
    </lineage>
</organism>